<evidence type="ECO:0000313" key="6">
    <source>
        <dbReference type="Proteomes" id="UP000192927"/>
    </source>
</evidence>
<evidence type="ECO:0000256" key="1">
    <source>
        <dbReference type="ARBA" id="ARBA00004123"/>
    </source>
</evidence>
<dbReference type="Proteomes" id="UP000192927">
    <property type="component" value="Unassembled WGS sequence"/>
</dbReference>
<feature type="domain" description="RFTS" evidence="4">
    <location>
        <begin position="43"/>
        <end position="141"/>
    </location>
</feature>
<dbReference type="GO" id="GO:0005634">
    <property type="term" value="C:nucleus"/>
    <property type="evidence" value="ECO:0007669"/>
    <property type="project" value="UniProtKB-SubCell"/>
</dbReference>
<dbReference type="Pfam" id="PF12047">
    <property type="entry name" value="DNMT1-RFD"/>
    <property type="match status" value="1"/>
</dbReference>
<sequence>MLIAEEKVLRPKDGAKGDSDSWPEFGLTKTKVISQKTGDLVSLLAAHKSHPVKVQGFLDKVDDDQIRLVHDKQNYQKKPIVINDVESYAHAQYDDGTFGFWAEGKAGWFEVKNPVKVYEETFEDMIEATDMFYFLVDKYKNAITHMPHANAKALERYAVAQFKSVGYQMIPISPIFITHIQQFLKRPKCRREDASDVVEGFYQHREFFITSMLEGQENLPWLDSQILRHLKHKFRDEYRAIEAKVALAVDKDDVERQIEEEARVAKVDGDPKVRKRRACQPSHRSRTLLKRSEKSDEETDGDNHMLSVHVTRKRKSVLRPAGGKSSKKAAGRRQSFRCDNEEDDSSQNSHSVESPSSTNGICTRADEDKAPDVALSPAVPSLSGDSALSDLPLRRTTVKITQHAMPSYKSQGPCDTWVCQFDGCNYKVYDATKPESREIIKSHFGTHPEQAQEKLDLIYKESRPYLPVNNLIQRIQAISAAHRDASAAPTLPTPIRRRF</sequence>
<evidence type="ECO:0000256" key="3">
    <source>
        <dbReference type="SAM" id="MobiDB-lite"/>
    </source>
</evidence>
<keyword evidence="6" id="KW-1185">Reference proteome</keyword>
<proteinExistence type="predicted"/>
<feature type="compositionally biased region" description="Basic residues" evidence="3">
    <location>
        <begin position="273"/>
        <end position="289"/>
    </location>
</feature>
<dbReference type="InterPro" id="IPR022702">
    <property type="entry name" value="Cytosine_MeTrfase1_RFD"/>
</dbReference>
<dbReference type="AlphaFoldDB" id="A0A1W5D5G8"/>
<name>A0A1W5D5G8_9LECA</name>
<dbReference type="EMBL" id="FWEW01002370">
    <property type="protein sequence ID" value="SLM38305.1"/>
    <property type="molecule type" value="Genomic_DNA"/>
</dbReference>
<feature type="region of interest" description="Disordered" evidence="3">
    <location>
        <begin position="269"/>
        <end position="364"/>
    </location>
</feature>
<feature type="compositionally biased region" description="Polar residues" evidence="3">
    <location>
        <begin position="346"/>
        <end position="361"/>
    </location>
</feature>
<comment type="subcellular location">
    <subcellularLocation>
        <location evidence="1">Nucleus</location>
    </subcellularLocation>
</comment>
<evidence type="ECO:0000259" key="4">
    <source>
        <dbReference type="Pfam" id="PF12047"/>
    </source>
</evidence>
<accession>A0A1W5D5G8</accession>
<reference evidence="6" key="1">
    <citation type="submission" date="2017-03" db="EMBL/GenBank/DDBJ databases">
        <authorList>
            <person name="Sharma R."/>
            <person name="Thines M."/>
        </authorList>
    </citation>
    <scope>NUCLEOTIDE SEQUENCE [LARGE SCALE GENOMIC DNA]</scope>
</reference>
<feature type="compositionally biased region" description="Basic residues" evidence="3">
    <location>
        <begin position="325"/>
        <end position="335"/>
    </location>
</feature>
<protein>
    <recommendedName>
        <fullName evidence="4">RFTS domain-containing protein</fullName>
    </recommendedName>
</protein>
<keyword evidence="2" id="KW-0539">Nucleus</keyword>
<organism evidence="5 6">
    <name type="scientific">Lasallia pustulata</name>
    <dbReference type="NCBI Taxonomy" id="136370"/>
    <lineage>
        <taxon>Eukaryota</taxon>
        <taxon>Fungi</taxon>
        <taxon>Dikarya</taxon>
        <taxon>Ascomycota</taxon>
        <taxon>Pezizomycotina</taxon>
        <taxon>Lecanoromycetes</taxon>
        <taxon>OSLEUM clade</taxon>
        <taxon>Umbilicariomycetidae</taxon>
        <taxon>Umbilicariales</taxon>
        <taxon>Umbilicariaceae</taxon>
        <taxon>Lasallia</taxon>
    </lineage>
</organism>
<evidence type="ECO:0000256" key="2">
    <source>
        <dbReference type="ARBA" id="ARBA00023242"/>
    </source>
</evidence>
<evidence type="ECO:0000313" key="5">
    <source>
        <dbReference type="EMBL" id="SLM38305.1"/>
    </source>
</evidence>